<comment type="caution">
    <text evidence="2">The sequence shown here is derived from an EMBL/GenBank/DDBJ whole genome shotgun (WGS) entry which is preliminary data.</text>
</comment>
<name>A0A1D3D446_9EIME</name>
<gene>
    <name evidence="2" type="ORF">cyc_06109</name>
</gene>
<evidence type="ECO:0000313" key="2">
    <source>
        <dbReference type="EMBL" id="OEH78201.1"/>
    </source>
</evidence>
<accession>A0A1D3D446</accession>
<feature type="region of interest" description="Disordered" evidence="1">
    <location>
        <begin position="54"/>
        <end position="76"/>
    </location>
</feature>
<dbReference type="EMBL" id="JROU02000820">
    <property type="protein sequence ID" value="OEH78201.1"/>
    <property type="molecule type" value="Genomic_DNA"/>
</dbReference>
<organism evidence="2 3">
    <name type="scientific">Cyclospora cayetanensis</name>
    <dbReference type="NCBI Taxonomy" id="88456"/>
    <lineage>
        <taxon>Eukaryota</taxon>
        <taxon>Sar</taxon>
        <taxon>Alveolata</taxon>
        <taxon>Apicomplexa</taxon>
        <taxon>Conoidasida</taxon>
        <taxon>Coccidia</taxon>
        <taxon>Eucoccidiorida</taxon>
        <taxon>Eimeriorina</taxon>
        <taxon>Eimeriidae</taxon>
        <taxon>Cyclospora</taxon>
    </lineage>
</organism>
<proteinExistence type="predicted"/>
<protein>
    <submittedName>
        <fullName evidence="2">Uncharacterized protein</fullName>
    </submittedName>
</protein>
<dbReference type="AlphaFoldDB" id="A0A1D3D446"/>
<evidence type="ECO:0000313" key="3">
    <source>
        <dbReference type="Proteomes" id="UP000095192"/>
    </source>
</evidence>
<keyword evidence="3" id="KW-1185">Reference proteome</keyword>
<reference evidence="2 3" key="1">
    <citation type="journal article" date="2016" name="BMC Genomics">
        <title>Comparative genomics reveals Cyclospora cayetanensis possesses coccidia-like metabolism and invasion components but unique surface antigens.</title>
        <authorList>
            <person name="Liu S."/>
            <person name="Wang L."/>
            <person name="Zheng H."/>
            <person name="Xu Z."/>
            <person name="Roellig D.M."/>
            <person name="Li N."/>
            <person name="Frace M.A."/>
            <person name="Tang K."/>
            <person name="Arrowood M.J."/>
            <person name="Moss D.M."/>
            <person name="Zhang L."/>
            <person name="Feng Y."/>
            <person name="Xiao L."/>
        </authorList>
    </citation>
    <scope>NUCLEOTIDE SEQUENCE [LARGE SCALE GENOMIC DNA]</scope>
    <source>
        <strain evidence="2 3">CHN_HEN01</strain>
    </source>
</reference>
<dbReference type="Proteomes" id="UP000095192">
    <property type="component" value="Unassembled WGS sequence"/>
</dbReference>
<dbReference type="VEuPathDB" id="ToxoDB:cyc_06109"/>
<sequence>MDSTGHQQLLQESRRNCQTLLAGGELVDRPTQSAICQRVGGPFIALMEALPPDRSSCPSEAEAHTGTASDRLDASDTRAADTQSLRLFNPQTPRTSASVKGRWTEEYRVIKTALARQRVAKNKAIRGRSVCCCIHEKEYLSTAEGLAATARAACEAFHEAARLAPLTSREFNGIGTAKTRLWGPAVMATIEEVAKQAAAASAASRDFNSYVSPTH</sequence>
<dbReference type="InParanoid" id="A0A1D3D446"/>
<evidence type="ECO:0000256" key="1">
    <source>
        <dbReference type="SAM" id="MobiDB-lite"/>
    </source>
</evidence>